<organism evidence="1 2">
    <name type="scientific">Ensete ventricosum</name>
    <name type="common">Abyssinian banana</name>
    <name type="synonym">Musa ensete</name>
    <dbReference type="NCBI Taxonomy" id="4639"/>
    <lineage>
        <taxon>Eukaryota</taxon>
        <taxon>Viridiplantae</taxon>
        <taxon>Streptophyta</taxon>
        <taxon>Embryophyta</taxon>
        <taxon>Tracheophyta</taxon>
        <taxon>Spermatophyta</taxon>
        <taxon>Magnoliopsida</taxon>
        <taxon>Liliopsida</taxon>
        <taxon>Zingiberales</taxon>
        <taxon>Musaceae</taxon>
        <taxon>Ensete</taxon>
    </lineage>
</organism>
<name>A0A427B0M1_ENSVE</name>
<reference evidence="1 2" key="1">
    <citation type="journal article" date="2014" name="Agronomy (Basel)">
        <title>A Draft Genome Sequence for Ensete ventricosum, the Drought-Tolerant Tree Against Hunger.</title>
        <authorList>
            <person name="Harrison J."/>
            <person name="Moore K.A."/>
            <person name="Paszkiewicz K."/>
            <person name="Jones T."/>
            <person name="Grant M."/>
            <person name="Ambacheew D."/>
            <person name="Muzemil S."/>
            <person name="Studholme D.J."/>
        </authorList>
    </citation>
    <scope>NUCLEOTIDE SEQUENCE [LARGE SCALE GENOMIC DNA]</scope>
</reference>
<dbReference type="EMBL" id="AMZH03000767">
    <property type="protein sequence ID" value="RRT82064.1"/>
    <property type="molecule type" value="Genomic_DNA"/>
</dbReference>
<gene>
    <name evidence="1" type="ORF">B296_00008392</name>
</gene>
<evidence type="ECO:0000313" key="2">
    <source>
        <dbReference type="Proteomes" id="UP000287651"/>
    </source>
</evidence>
<dbReference type="Proteomes" id="UP000287651">
    <property type="component" value="Unassembled WGS sequence"/>
</dbReference>
<protein>
    <submittedName>
        <fullName evidence="1">Uncharacterized protein</fullName>
    </submittedName>
</protein>
<accession>A0A427B0M1</accession>
<proteinExistence type="predicted"/>
<sequence>MNTAPAILHSPSLQSISIDPLTTSCSVCGCRESSSSRAHALTRVCTTTDDFVAAAMADVLRDHIVGGSISQRYSDPTGSALEDLIGSQSDGI</sequence>
<evidence type="ECO:0000313" key="1">
    <source>
        <dbReference type="EMBL" id="RRT82064.1"/>
    </source>
</evidence>
<dbReference type="AlphaFoldDB" id="A0A427B0M1"/>
<comment type="caution">
    <text evidence="1">The sequence shown here is derived from an EMBL/GenBank/DDBJ whole genome shotgun (WGS) entry which is preliminary data.</text>
</comment>